<keyword evidence="4" id="KW-1185">Reference proteome</keyword>
<feature type="transmembrane region" description="Helical" evidence="1">
    <location>
        <begin position="106"/>
        <end position="124"/>
    </location>
</feature>
<evidence type="ECO:0000256" key="1">
    <source>
        <dbReference type="SAM" id="Phobius"/>
    </source>
</evidence>
<evidence type="ECO:0000259" key="2">
    <source>
        <dbReference type="Pfam" id="PF23636"/>
    </source>
</evidence>
<proteinExistence type="predicted"/>
<organism evidence="3 4">
    <name type="scientific">Agromyces salentinus</name>
    <dbReference type="NCBI Taxonomy" id="269421"/>
    <lineage>
        <taxon>Bacteria</taxon>
        <taxon>Bacillati</taxon>
        <taxon>Actinomycetota</taxon>
        <taxon>Actinomycetes</taxon>
        <taxon>Micrococcales</taxon>
        <taxon>Microbacteriaceae</taxon>
        <taxon>Agromyces</taxon>
    </lineage>
</organism>
<comment type="caution">
    <text evidence="3">The sequence shown here is derived from an EMBL/GenBank/DDBJ whole genome shotgun (WGS) entry which is preliminary data.</text>
</comment>
<accession>A0ABP4YXD6</accession>
<protein>
    <recommendedName>
        <fullName evidence="2">DUF7144 domain-containing protein</fullName>
    </recommendedName>
</protein>
<dbReference type="Pfam" id="PF23636">
    <property type="entry name" value="DUF7144"/>
    <property type="match status" value="1"/>
</dbReference>
<dbReference type="RefSeq" id="WP_157427535.1">
    <property type="nucleotide sequence ID" value="NZ_BAAANK010000003.1"/>
</dbReference>
<dbReference type="EMBL" id="BAAANK010000003">
    <property type="protein sequence ID" value="GAA1831237.1"/>
    <property type="molecule type" value="Genomic_DNA"/>
</dbReference>
<keyword evidence="1" id="KW-1133">Transmembrane helix</keyword>
<evidence type="ECO:0000313" key="3">
    <source>
        <dbReference type="EMBL" id="GAA1831237.1"/>
    </source>
</evidence>
<sequence length="133" mass="13547">MAQHTARPAGVTIVAVIAWLSGAVDIVVGTIMLLQASGIAIAPELGGAGTVYTAAIVSIILGVITVIVAAGLLSGNMAARLIVTVVQVLSIISSLFIAVANMGNPIGEWLSILVSLIVVLLLWTKAASQFFRA</sequence>
<dbReference type="InterPro" id="IPR055568">
    <property type="entry name" value="DUF7144"/>
</dbReference>
<name>A0ABP4YXD6_9MICO</name>
<keyword evidence="1" id="KW-0472">Membrane</keyword>
<feature type="transmembrane region" description="Helical" evidence="1">
    <location>
        <begin position="12"/>
        <end position="34"/>
    </location>
</feature>
<keyword evidence="1" id="KW-0812">Transmembrane</keyword>
<feature type="transmembrane region" description="Helical" evidence="1">
    <location>
        <begin position="54"/>
        <end position="74"/>
    </location>
</feature>
<evidence type="ECO:0000313" key="4">
    <source>
        <dbReference type="Proteomes" id="UP001501746"/>
    </source>
</evidence>
<dbReference type="Proteomes" id="UP001501746">
    <property type="component" value="Unassembled WGS sequence"/>
</dbReference>
<gene>
    <name evidence="3" type="ORF">GCM10009750_14040</name>
</gene>
<reference evidence="4" key="1">
    <citation type="journal article" date="2019" name="Int. J. Syst. Evol. Microbiol.">
        <title>The Global Catalogue of Microorganisms (GCM) 10K type strain sequencing project: providing services to taxonomists for standard genome sequencing and annotation.</title>
        <authorList>
            <consortium name="The Broad Institute Genomics Platform"/>
            <consortium name="The Broad Institute Genome Sequencing Center for Infectious Disease"/>
            <person name="Wu L."/>
            <person name="Ma J."/>
        </authorList>
    </citation>
    <scope>NUCLEOTIDE SEQUENCE [LARGE SCALE GENOMIC DNA]</scope>
    <source>
        <strain evidence="4">JCM 14323</strain>
    </source>
</reference>
<feature type="domain" description="DUF7144" evidence="2">
    <location>
        <begin position="11"/>
        <end position="125"/>
    </location>
</feature>
<feature type="transmembrane region" description="Helical" evidence="1">
    <location>
        <begin position="81"/>
        <end position="100"/>
    </location>
</feature>